<dbReference type="InterPro" id="IPR032466">
    <property type="entry name" value="Metal_Hydrolase"/>
</dbReference>
<dbReference type="Gene3D" id="3.20.20.140">
    <property type="entry name" value="Metal-dependent hydrolases"/>
    <property type="match status" value="2"/>
</dbReference>
<dbReference type="EMBL" id="JAGTAR010000005">
    <property type="protein sequence ID" value="MBR8534900.1"/>
    <property type="molecule type" value="Genomic_DNA"/>
</dbReference>
<keyword evidence="4" id="KW-1185">Reference proteome</keyword>
<comment type="cofactor">
    <cofactor evidence="1">
        <name>Zn(2+)</name>
        <dbReference type="ChEBI" id="CHEBI:29105"/>
    </cofactor>
</comment>
<gene>
    <name evidence="3" type="ORF">KDU71_04950</name>
</gene>
<dbReference type="GO" id="GO:0016812">
    <property type="term" value="F:hydrolase activity, acting on carbon-nitrogen (but not peptide) bonds, in cyclic amides"/>
    <property type="evidence" value="ECO:0007669"/>
    <property type="project" value="TreeGrafter"/>
</dbReference>
<dbReference type="SUPFAM" id="SSF51556">
    <property type="entry name" value="Metallo-dependent hydrolases"/>
    <property type="match status" value="1"/>
</dbReference>
<dbReference type="Pfam" id="PF01979">
    <property type="entry name" value="Amidohydro_1"/>
    <property type="match status" value="1"/>
</dbReference>
<accession>A0A941IW43</accession>
<dbReference type="GO" id="GO:0005829">
    <property type="term" value="C:cytosol"/>
    <property type="evidence" value="ECO:0007669"/>
    <property type="project" value="TreeGrafter"/>
</dbReference>
<evidence type="ECO:0000313" key="3">
    <source>
        <dbReference type="EMBL" id="MBR8534900.1"/>
    </source>
</evidence>
<dbReference type="InterPro" id="IPR011059">
    <property type="entry name" value="Metal-dep_hydrolase_composite"/>
</dbReference>
<reference evidence="3" key="1">
    <citation type="journal article" date="2018" name="Int. J. Syst. Evol. Microbiol.">
        <title>Carboxylicivirga sediminis sp. nov., isolated from coastal sediment.</title>
        <authorList>
            <person name="Wang F.Q."/>
            <person name="Ren L.H."/>
            <person name="Zou R.J."/>
            <person name="Sun Y.Z."/>
            <person name="Liu X.J."/>
            <person name="Jiang F."/>
            <person name="Liu L.J."/>
        </authorList>
    </citation>
    <scope>NUCLEOTIDE SEQUENCE</scope>
    <source>
        <strain evidence="3">JR1</strain>
    </source>
</reference>
<evidence type="ECO:0000313" key="4">
    <source>
        <dbReference type="Proteomes" id="UP000679220"/>
    </source>
</evidence>
<evidence type="ECO:0000256" key="1">
    <source>
        <dbReference type="ARBA" id="ARBA00001947"/>
    </source>
</evidence>
<dbReference type="AlphaFoldDB" id="A0A941IW43"/>
<dbReference type="Proteomes" id="UP000679220">
    <property type="component" value="Unassembled WGS sequence"/>
</dbReference>
<dbReference type="PANTHER" id="PTHR11647:SF1">
    <property type="entry name" value="COLLAPSIN RESPONSE MEDIATOR PROTEIN"/>
    <property type="match status" value="1"/>
</dbReference>
<dbReference type="PANTHER" id="PTHR11647">
    <property type="entry name" value="HYDRANTOINASE/DIHYDROPYRIMIDINASE FAMILY MEMBER"/>
    <property type="match status" value="1"/>
</dbReference>
<reference evidence="3" key="2">
    <citation type="submission" date="2021-04" db="EMBL/GenBank/DDBJ databases">
        <authorList>
            <person name="Zhang T."/>
            <person name="Zhang Y."/>
            <person name="Lu D."/>
            <person name="Zuo D."/>
            <person name="Du Z."/>
        </authorList>
    </citation>
    <scope>NUCLEOTIDE SEQUENCE</scope>
    <source>
        <strain evidence="3">JR1</strain>
    </source>
</reference>
<feature type="domain" description="Amidohydrolase-related" evidence="2">
    <location>
        <begin position="53"/>
        <end position="383"/>
    </location>
</feature>
<proteinExistence type="predicted"/>
<dbReference type="RefSeq" id="WP_212188802.1">
    <property type="nucleotide sequence ID" value="NZ_JAGTAR010000005.1"/>
</dbReference>
<dbReference type="InterPro" id="IPR006680">
    <property type="entry name" value="Amidohydro-rel"/>
</dbReference>
<name>A0A941IW43_9BACT</name>
<dbReference type="SUPFAM" id="SSF51338">
    <property type="entry name" value="Composite domain of metallo-dependent hydrolases"/>
    <property type="match status" value="1"/>
</dbReference>
<comment type="caution">
    <text evidence="3">The sequence shown here is derived from an EMBL/GenBank/DDBJ whole genome shotgun (WGS) entry which is preliminary data.</text>
</comment>
<sequence length="439" mass="49213">MDYVLIKNGKVVVDGVALRKDVLIGNDKILEILDKIDRPEPETPVINAEGKFVLPGAIDTNIVFEELVQQDEMALNRFNQAQIIGGTTTVLEPVLPTVSHSYKAELKRKKQIDYGINADYGFHLSINKWKLFKGIDVDFCYAHEGIASFYLRWPVDNNELSAIKELLAVAARDSTPVLVDVLKPGEFNDGTGIAEVDSDTIQRHLGHIKELIEFAMELNCIVCLMNICFKEELEIIRGYAKEDLIYAELMFPFHIADSDRLLIGDSSIFSGFPLINGLNLLSPEEVWPCLKKSNFFIARPMIKLSGKGTIKESQVANRPDEYILLKNLLSVLYTCGVVPGKISFEEFVGVIAYRPALFMGLYPKKGVIRVGSDADVVIWNPDYKRNLYCHLPGYEGDGAQQLPLKGRVDFVFSKGCMVYDGESISKNLVKGRYVYRSPS</sequence>
<dbReference type="InterPro" id="IPR050378">
    <property type="entry name" value="Metallo-dep_Hydrolases_sf"/>
</dbReference>
<evidence type="ECO:0000259" key="2">
    <source>
        <dbReference type="Pfam" id="PF01979"/>
    </source>
</evidence>
<protein>
    <submittedName>
        <fullName evidence="3">Amidohydrolase family protein</fullName>
    </submittedName>
</protein>
<organism evidence="3 4">
    <name type="scientific">Carboxylicivirga sediminis</name>
    <dbReference type="NCBI Taxonomy" id="2006564"/>
    <lineage>
        <taxon>Bacteria</taxon>
        <taxon>Pseudomonadati</taxon>
        <taxon>Bacteroidota</taxon>
        <taxon>Bacteroidia</taxon>
        <taxon>Marinilabiliales</taxon>
        <taxon>Marinilabiliaceae</taxon>
        <taxon>Carboxylicivirga</taxon>
    </lineage>
</organism>